<dbReference type="GeneID" id="59372759"/>
<feature type="domain" description="F-box" evidence="1">
    <location>
        <begin position="190"/>
        <end position="247"/>
    </location>
</feature>
<accession>A0A8H7DUV8</accession>
<dbReference type="OrthoDB" id="2884925at2759"/>
<dbReference type="AlphaFoldDB" id="A0A8H7DUV8"/>
<dbReference type="SUPFAM" id="SSF52047">
    <property type="entry name" value="RNI-like"/>
    <property type="match status" value="1"/>
</dbReference>
<reference evidence="2" key="1">
    <citation type="submission" date="2019-07" db="EMBL/GenBank/DDBJ databases">
        <authorList>
            <person name="Palmer J.M."/>
        </authorList>
    </citation>
    <scope>NUCLEOTIDE SEQUENCE</scope>
    <source>
        <strain evidence="2">PC9</strain>
    </source>
</reference>
<dbReference type="Gene3D" id="1.20.1280.50">
    <property type="match status" value="1"/>
</dbReference>
<dbReference type="EMBL" id="JACETU010000002">
    <property type="protein sequence ID" value="KAF7436115.1"/>
    <property type="molecule type" value="Genomic_DNA"/>
</dbReference>
<name>A0A8H7DUV8_PLEOS</name>
<dbReference type="Gene3D" id="3.80.10.10">
    <property type="entry name" value="Ribonuclease Inhibitor"/>
    <property type="match status" value="1"/>
</dbReference>
<dbReference type="InterPro" id="IPR032675">
    <property type="entry name" value="LRR_dom_sf"/>
</dbReference>
<dbReference type="RefSeq" id="XP_036634014.1">
    <property type="nucleotide sequence ID" value="XM_036772541.1"/>
</dbReference>
<evidence type="ECO:0000313" key="2">
    <source>
        <dbReference type="EMBL" id="KAF7436115.1"/>
    </source>
</evidence>
<sequence length="652" mass="73328">MFYPQAQASSISLLRRIIMVWVSNQSGTCLNVSITARSGGSAAVYPVEHAPEVWAVNHWSRAANASETAVIRLRNTSVTVNNVKGTDLLLVYNNAVIQVPDTNFLSKNLRMTTPNIVIAFLMTSNCAIRDISYQAPVTLRKAQLEPPPWQEPQDLYDNQINARLAQVDILLAEIRLLREQRNADCSKTRRLPSEMISKIFGFLAHDFNLDAERRLLRYPHLKWMPVTHVCRAWRNISLNEPALWTSFVSVHPKFIQEIFARTGTAPLTLRHDGLGDLASANLRCIFEHIVEHPERVKKLSVYAKVPFVHLFNKPAPFLKILITAPDVEFPPDFLGGVAPRLTYVNCRGCLPPKANWLANITKLDCGQVYLEATYLSNLTQLRLHRGWAALDAEGSVIQCPGIDLLLSGLENMPSLQCLHVTLPEDMDTAPSTRSTPIHLPHLRGIVVRFEQPNIATMFDHLRVDNIESLHASWKNCTPVVEPVLHFFDRCYHGSNLHYLMRAPGEVEMCHPTDSNGVHIPILSLKGRGPIDLASILSLVTLCVPRIFQMKRSQKSGMPLDLKECETIEELHLSASFDLSALFDLDEDTSPPYPSLRRLRLEGTDFVCDSGHIPLLKRWLARRQSTIDLVLEHCDLSQSDLESLQEVACVTVS</sequence>
<keyword evidence="3" id="KW-1185">Reference proteome</keyword>
<comment type="caution">
    <text evidence="2">The sequence shown here is derived from an EMBL/GenBank/DDBJ whole genome shotgun (WGS) entry which is preliminary data.</text>
</comment>
<evidence type="ECO:0000313" key="3">
    <source>
        <dbReference type="Proteomes" id="UP000623687"/>
    </source>
</evidence>
<organism evidence="2 3">
    <name type="scientific">Pleurotus ostreatus</name>
    <name type="common">Oyster mushroom</name>
    <name type="synonym">White-rot fungus</name>
    <dbReference type="NCBI Taxonomy" id="5322"/>
    <lineage>
        <taxon>Eukaryota</taxon>
        <taxon>Fungi</taxon>
        <taxon>Dikarya</taxon>
        <taxon>Basidiomycota</taxon>
        <taxon>Agaricomycotina</taxon>
        <taxon>Agaricomycetes</taxon>
        <taxon>Agaricomycetidae</taxon>
        <taxon>Agaricales</taxon>
        <taxon>Pleurotineae</taxon>
        <taxon>Pleurotaceae</taxon>
        <taxon>Pleurotus</taxon>
    </lineage>
</organism>
<dbReference type="Proteomes" id="UP000623687">
    <property type="component" value="Unassembled WGS sequence"/>
</dbReference>
<proteinExistence type="predicted"/>
<dbReference type="VEuPathDB" id="FungiDB:PC9H_002941"/>
<evidence type="ECO:0000259" key="1">
    <source>
        <dbReference type="Pfam" id="PF12937"/>
    </source>
</evidence>
<dbReference type="Pfam" id="PF12937">
    <property type="entry name" value="F-box-like"/>
    <property type="match status" value="1"/>
</dbReference>
<gene>
    <name evidence="2" type="ORF">PC9H_002941</name>
</gene>
<protein>
    <recommendedName>
        <fullName evidence="1">F-box domain-containing protein</fullName>
    </recommendedName>
</protein>
<dbReference type="InterPro" id="IPR001810">
    <property type="entry name" value="F-box_dom"/>
</dbReference>